<comment type="caution">
    <text evidence="17">The sequence shown here is derived from an EMBL/GenBank/DDBJ whole genome shotgun (WGS) entry which is preliminary data.</text>
</comment>
<evidence type="ECO:0000256" key="12">
    <source>
        <dbReference type="ARBA" id="ARBA00047928"/>
    </source>
</evidence>
<dbReference type="SMART" id="SM00856">
    <property type="entry name" value="PMEI"/>
    <property type="match status" value="1"/>
</dbReference>
<keyword evidence="7" id="KW-0964">Secreted</keyword>
<evidence type="ECO:0000256" key="10">
    <source>
        <dbReference type="ARBA" id="ARBA00023085"/>
    </source>
</evidence>
<dbReference type="Proteomes" id="UP000224567">
    <property type="component" value="Unassembled WGS sequence"/>
</dbReference>
<dbReference type="Gene3D" id="1.20.140.40">
    <property type="entry name" value="Invertase/pectin methylesterase inhibitor family protein"/>
    <property type="match status" value="1"/>
</dbReference>
<comment type="catalytic activity">
    <reaction evidence="12 14">
        <text>[(1-&gt;4)-alpha-D-galacturonosyl methyl ester](n) + n H2O = [(1-&gt;4)-alpha-D-galacturonosyl](n) + n methanol + n H(+)</text>
        <dbReference type="Rhea" id="RHEA:22380"/>
        <dbReference type="Rhea" id="RHEA-COMP:14570"/>
        <dbReference type="Rhea" id="RHEA-COMP:14573"/>
        <dbReference type="ChEBI" id="CHEBI:15377"/>
        <dbReference type="ChEBI" id="CHEBI:15378"/>
        <dbReference type="ChEBI" id="CHEBI:17790"/>
        <dbReference type="ChEBI" id="CHEBI:140522"/>
        <dbReference type="ChEBI" id="CHEBI:140523"/>
        <dbReference type="EC" id="3.1.1.11"/>
    </reaction>
</comment>
<keyword evidence="6" id="KW-0134">Cell wall</keyword>
<dbReference type="GO" id="GO:0004857">
    <property type="term" value="F:enzyme inhibitor activity"/>
    <property type="evidence" value="ECO:0007669"/>
    <property type="project" value="InterPro"/>
</dbReference>
<evidence type="ECO:0000256" key="11">
    <source>
        <dbReference type="ARBA" id="ARBA00023316"/>
    </source>
</evidence>
<dbReference type="InterPro" id="IPR000070">
    <property type="entry name" value="Pectinesterase_cat"/>
</dbReference>
<dbReference type="EC" id="3.1.1.11" evidence="5 14"/>
<reference evidence="17 18" key="1">
    <citation type="journal article" date="2017" name="Genome Biol.">
        <title>New reference genome sequences of hot pepper reveal the massive evolution of plant disease-resistance genes by retroduplication.</title>
        <authorList>
            <person name="Kim S."/>
            <person name="Park J."/>
            <person name="Yeom S.I."/>
            <person name="Kim Y.M."/>
            <person name="Seo E."/>
            <person name="Kim K.T."/>
            <person name="Kim M.S."/>
            <person name="Lee J.M."/>
            <person name="Cheong K."/>
            <person name="Shin H.S."/>
            <person name="Kim S.B."/>
            <person name="Han K."/>
            <person name="Lee J."/>
            <person name="Park M."/>
            <person name="Lee H.A."/>
            <person name="Lee H.Y."/>
            <person name="Lee Y."/>
            <person name="Oh S."/>
            <person name="Lee J.H."/>
            <person name="Choi E."/>
            <person name="Choi E."/>
            <person name="Lee S.E."/>
            <person name="Jeon J."/>
            <person name="Kim H."/>
            <person name="Choi G."/>
            <person name="Song H."/>
            <person name="Lee J."/>
            <person name="Lee S.C."/>
            <person name="Kwon J.K."/>
            <person name="Lee H.Y."/>
            <person name="Koo N."/>
            <person name="Hong Y."/>
            <person name="Kim R.W."/>
            <person name="Kang W.H."/>
            <person name="Huh J.H."/>
            <person name="Kang B.C."/>
            <person name="Yang T.J."/>
            <person name="Lee Y.H."/>
            <person name="Bennetzen J.L."/>
            <person name="Choi D."/>
        </authorList>
    </citation>
    <scope>NUCLEOTIDE SEQUENCE [LARGE SCALE GENOMIC DNA]</scope>
    <source>
        <strain evidence="18">cv. PBC81</strain>
    </source>
</reference>
<comment type="pathway">
    <text evidence="2 14">Glycan metabolism; pectin degradation; 2-dehydro-3-deoxy-D-gluconate from pectin: step 1/5.</text>
</comment>
<keyword evidence="11" id="KW-0961">Cell wall biogenesis/degradation</keyword>
<accession>A0A2G2VBB7</accession>
<dbReference type="GO" id="GO:0030599">
    <property type="term" value="F:pectinesterase activity"/>
    <property type="evidence" value="ECO:0007669"/>
    <property type="project" value="UniProtKB-UniRule"/>
</dbReference>
<gene>
    <name evidence="17" type="ORF">CQW23_30081</name>
</gene>
<dbReference type="SUPFAM" id="SSF101148">
    <property type="entry name" value="Plant invertase/pectin methylesterase inhibitor"/>
    <property type="match status" value="1"/>
</dbReference>
<reference evidence="18" key="2">
    <citation type="journal article" date="2017" name="J. Anim. Genet.">
        <title>Multiple reference genome sequences of hot pepper reveal the massive evolution of plant disease resistance genes by retroduplication.</title>
        <authorList>
            <person name="Kim S."/>
            <person name="Park J."/>
            <person name="Yeom S.-I."/>
            <person name="Kim Y.-M."/>
            <person name="Seo E."/>
            <person name="Kim K.-T."/>
            <person name="Kim M.-S."/>
            <person name="Lee J.M."/>
            <person name="Cheong K."/>
            <person name="Shin H.-S."/>
            <person name="Kim S.-B."/>
            <person name="Han K."/>
            <person name="Lee J."/>
            <person name="Park M."/>
            <person name="Lee H.-A."/>
            <person name="Lee H.-Y."/>
            <person name="Lee Y."/>
            <person name="Oh S."/>
            <person name="Lee J.H."/>
            <person name="Choi E."/>
            <person name="Choi E."/>
            <person name="Lee S.E."/>
            <person name="Jeon J."/>
            <person name="Kim H."/>
            <person name="Choi G."/>
            <person name="Song H."/>
            <person name="Lee J."/>
            <person name="Lee S.-C."/>
            <person name="Kwon J.-K."/>
            <person name="Lee H.-Y."/>
            <person name="Koo N."/>
            <person name="Hong Y."/>
            <person name="Kim R.W."/>
            <person name="Kang W.-H."/>
            <person name="Huh J.H."/>
            <person name="Kang B.-C."/>
            <person name="Yang T.-J."/>
            <person name="Lee Y.-H."/>
            <person name="Bennetzen J.L."/>
            <person name="Choi D."/>
        </authorList>
    </citation>
    <scope>NUCLEOTIDE SEQUENCE [LARGE SCALE GENOMIC DNA]</scope>
    <source>
        <strain evidence="18">cv. PBC81</strain>
    </source>
</reference>
<proteinExistence type="inferred from homology"/>
<evidence type="ECO:0000256" key="15">
    <source>
        <dbReference type="SAM" id="Phobius"/>
    </source>
</evidence>
<dbReference type="OrthoDB" id="2019149at2759"/>
<evidence type="ECO:0000256" key="8">
    <source>
        <dbReference type="ARBA" id="ARBA00022729"/>
    </source>
</evidence>
<comment type="subcellular location">
    <subcellularLocation>
        <location evidence="1">Secreted</location>
        <location evidence="1">Cell wall</location>
    </subcellularLocation>
</comment>
<dbReference type="InterPro" id="IPR033131">
    <property type="entry name" value="Pectinesterase_Asp_AS"/>
</dbReference>
<comment type="similarity">
    <text evidence="4">In the C-terminal section; belongs to the pectinesterase family.</text>
</comment>
<evidence type="ECO:0000256" key="6">
    <source>
        <dbReference type="ARBA" id="ARBA00022512"/>
    </source>
</evidence>
<comment type="similarity">
    <text evidence="3">In the N-terminal section; belongs to the PMEI family.</text>
</comment>
<keyword evidence="8" id="KW-0732">Signal</keyword>
<evidence type="ECO:0000256" key="2">
    <source>
        <dbReference type="ARBA" id="ARBA00005184"/>
    </source>
</evidence>
<dbReference type="PROSITE" id="PS00503">
    <property type="entry name" value="PECTINESTERASE_2"/>
    <property type="match status" value="1"/>
</dbReference>
<dbReference type="CDD" id="cd15799">
    <property type="entry name" value="PMEI-like_4"/>
    <property type="match status" value="1"/>
</dbReference>
<dbReference type="FunFam" id="2.160.20.10:FF:000001">
    <property type="entry name" value="Pectinesterase"/>
    <property type="match status" value="1"/>
</dbReference>
<name>A0A2G2VBB7_CAPBA</name>
<keyword evidence="15" id="KW-0812">Transmembrane</keyword>
<dbReference type="Pfam" id="PF01095">
    <property type="entry name" value="Pectinesterase"/>
    <property type="match status" value="1"/>
</dbReference>
<dbReference type="AlphaFoldDB" id="A0A2G2VBB7"/>
<organism evidence="17 18">
    <name type="scientific">Capsicum baccatum</name>
    <name type="common">Peruvian pepper</name>
    <dbReference type="NCBI Taxonomy" id="33114"/>
    <lineage>
        <taxon>Eukaryota</taxon>
        <taxon>Viridiplantae</taxon>
        <taxon>Streptophyta</taxon>
        <taxon>Embryophyta</taxon>
        <taxon>Tracheophyta</taxon>
        <taxon>Spermatophyta</taxon>
        <taxon>Magnoliopsida</taxon>
        <taxon>eudicotyledons</taxon>
        <taxon>Gunneridae</taxon>
        <taxon>Pentapetalae</taxon>
        <taxon>asterids</taxon>
        <taxon>lamiids</taxon>
        <taxon>Solanales</taxon>
        <taxon>Solanaceae</taxon>
        <taxon>Solanoideae</taxon>
        <taxon>Capsiceae</taxon>
        <taxon>Capsicum</taxon>
    </lineage>
</organism>
<dbReference type="NCBIfam" id="TIGR01614">
    <property type="entry name" value="PME_inhib"/>
    <property type="match status" value="1"/>
</dbReference>
<evidence type="ECO:0000259" key="16">
    <source>
        <dbReference type="SMART" id="SM00856"/>
    </source>
</evidence>
<keyword evidence="10 14" id="KW-0063">Aspartyl esterase</keyword>
<dbReference type="InterPro" id="IPR006501">
    <property type="entry name" value="Pectinesterase_inhib_dom"/>
</dbReference>
<dbReference type="GO" id="GO:0045490">
    <property type="term" value="P:pectin catabolic process"/>
    <property type="evidence" value="ECO:0007669"/>
    <property type="project" value="UniProtKB-UniRule"/>
</dbReference>
<dbReference type="GO" id="GO:0042545">
    <property type="term" value="P:cell wall modification"/>
    <property type="evidence" value="ECO:0007669"/>
    <property type="project" value="UniProtKB-UniRule"/>
</dbReference>
<evidence type="ECO:0000313" key="18">
    <source>
        <dbReference type="Proteomes" id="UP000224567"/>
    </source>
</evidence>
<sequence>MSSTMATSSEPLLNSTKTKTFSFKSLYIFIAVAAAVCSIAILSIAFFNGSIDYSFLSTKSPTVSEVTTPSSAKTNNVEMLQMILQKTSSQIQETTTLIENVRLRINDIREEAALRICSELMDLSRDKITDTMVALEKLMTTTSSNSIYFDAHTWLSAVLTNHNTCLDELHGHEAHSILQPSLSDLMSKASASLSLMVSIAPKTTYHDDLSQPLGGEFPSWVSPKDREILEANPELLKINANVVVAKDGSGKYKTVKQAIAAAPVNSNSRYVIYIKKGDYRENIVIDKNKRNIMLLGDGLKDTIITGNLNYASGTGTFDTPTLASNADGFIAQNMRIRNTAGPKGHQAVALRVTGDKSVINKCTIDAYQDTLYAHNQRQFYKDCYITGTVDFIFGNAAVVLQKCNIVARKPSSGQQNMVTAQGKTDKNQNTGTSIQKCKITPSSDLKPVIRNFKTFLGRPWKKFSTTVYMESYIDNHIDPAGWAPWDGSLYLDTLYYGEYKNNGPGSDTSKRVNWKGYHVITKASEAIKFTVSRLLGGGSWIKDAGVSFISGLST</sequence>
<dbReference type="STRING" id="33114.A0A2G2VBB7"/>
<evidence type="ECO:0000313" key="17">
    <source>
        <dbReference type="EMBL" id="PHT30291.1"/>
    </source>
</evidence>
<evidence type="ECO:0000256" key="14">
    <source>
        <dbReference type="RuleBase" id="RU000589"/>
    </source>
</evidence>
<dbReference type="SUPFAM" id="SSF51126">
    <property type="entry name" value="Pectin lyase-like"/>
    <property type="match status" value="1"/>
</dbReference>
<dbReference type="InterPro" id="IPR012334">
    <property type="entry name" value="Pectin_lyas_fold"/>
</dbReference>
<dbReference type="PANTHER" id="PTHR31707">
    <property type="entry name" value="PECTINESTERASE"/>
    <property type="match status" value="1"/>
</dbReference>
<dbReference type="Gene3D" id="2.160.20.10">
    <property type="entry name" value="Single-stranded right-handed beta-helix, Pectin lyase-like"/>
    <property type="match status" value="1"/>
</dbReference>
<evidence type="ECO:0000256" key="4">
    <source>
        <dbReference type="ARBA" id="ARBA00007786"/>
    </source>
</evidence>
<keyword evidence="15" id="KW-1133">Transmembrane helix</keyword>
<dbReference type="UniPathway" id="UPA00545">
    <property type="reaction ID" value="UER00823"/>
</dbReference>
<evidence type="ECO:0000256" key="9">
    <source>
        <dbReference type="ARBA" id="ARBA00022801"/>
    </source>
</evidence>
<feature type="active site" evidence="13">
    <location>
        <position position="390"/>
    </location>
</feature>
<evidence type="ECO:0000256" key="13">
    <source>
        <dbReference type="PROSITE-ProRule" id="PRU10040"/>
    </source>
</evidence>
<evidence type="ECO:0000256" key="1">
    <source>
        <dbReference type="ARBA" id="ARBA00004191"/>
    </source>
</evidence>
<keyword evidence="15" id="KW-0472">Membrane</keyword>
<feature type="domain" description="Pectinesterase inhibitor" evidence="16">
    <location>
        <begin position="61"/>
        <end position="195"/>
    </location>
</feature>
<feature type="transmembrane region" description="Helical" evidence="15">
    <location>
        <begin position="26"/>
        <end position="47"/>
    </location>
</feature>
<dbReference type="EMBL" id="MLFT02000043">
    <property type="protein sequence ID" value="PHT30291.1"/>
    <property type="molecule type" value="Genomic_DNA"/>
</dbReference>
<keyword evidence="9 14" id="KW-0378">Hydrolase</keyword>
<evidence type="ECO:0000256" key="7">
    <source>
        <dbReference type="ARBA" id="ARBA00022525"/>
    </source>
</evidence>
<protein>
    <recommendedName>
        <fullName evidence="5 14">Pectinesterase</fullName>
        <ecNumber evidence="5 14">3.1.1.11</ecNumber>
    </recommendedName>
</protein>
<dbReference type="Pfam" id="PF04043">
    <property type="entry name" value="PMEI"/>
    <property type="match status" value="1"/>
</dbReference>
<dbReference type="InterPro" id="IPR035513">
    <property type="entry name" value="Invertase/methylesterase_inhib"/>
</dbReference>
<evidence type="ECO:0000256" key="5">
    <source>
        <dbReference type="ARBA" id="ARBA00013229"/>
    </source>
</evidence>
<dbReference type="InterPro" id="IPR011050">
    <property type="entry name" value="Pectin_lyase_fold/virulence"/>
</dbReference>
<evidence type="ECO:0000256" key="3">
    <source>
        <dbReference type="ARBA" id="ARBA00006027"/>
    </source>
</evidence>
<keyword evidence="18" id="KW-1185">Reference proteome</keyword>